<gene>
    <name evidence="8" type="ORF">EJB05_51982</name>
</gene>
<feature type="coiled-coil region" evidence="3">
    <location>
        <begin position="475"/>
        <end position="551"/>
    </location>
</feature>
<feature type="domain" description="XS" evidence="5">
    <location>
        <begin position="203"/>
        <end position="312"/>
    </location>
</feature>
<accession>A0A5J9SUE8</accession>
<dbReference type="InterPro" id="IPR005379">
    <property type="entry name" value="FDM1-5/IDN2_XH"/>
</dbReference>
<dbReference type="InterPro" id="IPR005381">
    <property type="entry name" value="Znf-XS_domain"/>
</dbReference>
<evidence type="ECO:0000259" key="5">
    <source>
        <dbReference type="Pfam" id="PF03468"/>
    </source>
</evidence>
<reference evidence="8 9" key="1">
    <citation type="journal article" date="2019" name="Sci. Rep.">
        <title>A high-quality genome of Eragrostis curvula grass provides insights into Poaceae evolution and supports new strategies to enhance forage quality.</title>
        <authorList>
            <person name="Carballo J."/>
            <person name="Santos B.A.C.M."/>
            <person name="Zappacosta D."/>
            <person name="Garbus I."/>
            <person name="Selva J.P."/>
            <person name="Gallo C.A."/>
            <person name="Diaz A."/>
            <person name="Albertini E."/>
            <person name="Caccamo M."/>
            <person name="Echenique V."/>
        </authorList>
    </citation>
    <scope>NUCLEOTIDE SEQUENCE [LARGE SCALE GENOMIC DNA]</scope>
    <source>
        <strain evidence="9">cv. Victoria</strain>
        <tissue evidence="8">Leaf</tissue>
    </source>
</reference>
<dbReference type="Gene3D" id="3.30.70.2890">
    <property type="entry name" value="XS domain"/>
    <property type="match status" value="1"/>
</dbReference>
<comment type="caution">
    <text evidence="8">The sequence shown here is derived from an EMBL/GenBank/DDBJ whole genome shotgun (WGS) entry which is preliminary data.</text>
</comment>
<feature type="region of interest" description="Disordered" evidence="4">
    <location>
        <begin position="1"/>
        <end position="24"/>
    </location>
</feature>
<dbReference type="AlphaFoldDB" id="A0A5J9SUE8"/>
<name>A0A5J9SUE8_9POAL</name>
<evidence type="ECO:0000259" key="7">
    <source>
        <dbReference type="Pfam" id="PF03470"/>
    </source>
</evidence>
<feature type="coiled-coil region" evidence="3">
    <location>
        <begin position="344"/>
        <end position="449"/>
    </location>
</feature>
<evidence type="ECO:0000256" key="2">
    <source>
        <dbReference type="ARBA" id="ARBA00023158"/>
    </source>
</evidence>
<keyword evidence="9" id="KW-1185">Reference proteome</keyword>
<dbReference type="PANTHER" id="PTHR21596">
    <property type="entry name" value="RIBONUCLEASE P SUBUNIT P38"/>
    <property type="match status" value="1"/>
</dbReference>
<dbReference type="OrthoDB" id="1892195at2759"/>
<dbReference type="CDD" id="cd12266">
    <property type="entry name" value="RRM_like_XS"/>
    <property type="match status" value="1"/>
</dbReference>
<dbReference type="GO" id="GO:0080188">
    <property type="term" value="P:gene silencing by siRNA-directed DNA methylation"/>
    <property type="evidence" value="ECO:0007669"/>
    <property type="project" value="InterPro"/>
</dbReference>
<evidence type="ECO:0000259" key="6">
    <source>
        <dbReference type="Pfam" id="PF03469"/>
    </source>
</evidence>
<feature type="domain" description="Zinc finger-XS" evidence="7">
    <location>
        <begin position="134"/>
        <end position="175"/>
    </location>
</feature>
<dbReference type="Pfam" id="PF03468">
    <property type="entry name" value="XS"/>
    <property type="match status" value="1"/>
</dbReference>
<dbReference type="Pfam" id="PF03470">
    <property type="entry name" value="zf-XS"/>
    <property type="match status" value="1"/>
</dbReference>
<proteinExistence type="predicted"/>
<dbReference type="InterPro" id="IPR045177">
    <property type="entry name" value="FDM1-5/IDN2"/>
</dbReference>
<feature type="domain" description="Factor of DNA methylation 1-5/IDN2" evidence="6">
    <location>
        <begin position="590"/>
        <end position="645"/>
    </location>
</feature>
<evidence type="ECO:0000256" key="1">
    <source>
        <dbReference type="ARBA" id="ARBA00023054"/>
    </source>
</evidence>
<feature type="non-terminal residue" evidence="8">
    <location>
        <position position="1"/>
    </location>
</feature>
<keyword evidence="2" id="KW-0943">RNA-mediated gene silencing</keyword>
<evidence type="ECO:0000313" key="9">
    <source>
        <dbReference type="Proteomes" id="UP000324897"/>
    </source>
</evidence>
<evidence type="ECO:0000313" key="8">
    <source>
        <dbReference type="EMBL" id="TVU02572.1"/>
    </source>
</evidence>
<evidence type="ECO:0000256" key="4">
    <source>
        <dbReference type="SAM" id="MobiDB-lite"/>
    </source>
</evidence>
<dbReference type="PANTHER" id="PTHR21596:SF61">
    <property type="entry name" value="OS01G0633200 PROTEIN"/>
    <property type="match status" value="1"/>
</dbReference>
<keyword evidence="1 3" id="KW-0175">Coiled coil</keyword>
<dbReference type="Pfam" id="PF03469">
    <property type="entry name" value="XH"/>
    <property type="match status" value="1"/>
</dbReference>
<organism evidence="8 9">
    <name type="scientific">Eragrostis curvula</name>
    <name type="common">weeping love grass</name>
    <dbReference type="NCBI Taxonomy" id="38414"/>
    <lineage>
        <taxon>Eukaryota</taxon>
        <taxon>Viridiplantae</taxon>
        <taxon>Streptophyta</taxon>
        <taxon>Embryophyta</taxon>
        <taxon>Tracheophyta</taxon>
        <taxon>Spermatophyta</taxon>
        <taxon>Magnoliopsida</taxon>
        <taxon>Liliopsida</taxon>
        <taxon>Poales</taxon>
        <taxon>Poaceae</taxon>
        <taxon>PACMAD clade</taxon>
        <taxon>Chloridoideae</taxon>
        <taxon>Eragrostideae</taxon>
        <taxon>Eragrostidinae</taxon>
        <taxon>Eragrostis</taxon>
    </lineage>
</organism>
<dbReference type="EMBL" id="RWGY01000314">
    <property type="protein sequence ID" value="TVU02572.1"/>
    <property type="molecule type" value="Genomic_DNA"/>
</dbReference>
<evidence type="ECO:0008006" key="10">
    <source>
        <dbReference type="Google" id="ProtNLM"/>
    </source>
</evidence>
<evidence type="ECO:0000256" key="3">
    <source>
        <dbReference type="SAM" id="Coils"/>
    </source>
</evidence>
<dbReference type="InterPro" id="IPR038588">
    <property type="entry name" value="XS_domain_sf"/>
</dbReference>
<dbReference type="Proteomes" id="UP000324897">
    <property type="component" value="Unassembled WGS sequence"/>
</dbReference>
<dbReference type="InterPro" id="IPR005380">
    <property type="entry name" value="XS_domain"/>
</dbReference>
<sequence>MRCSSLRLPDPDELQQSRPPERNPALAAEYRAAPLLPPPDLRSSSSIPCFARLLRVCTYELLVVFLHPRRLPASRPASRYYRLSIFPFLFKMDRSSDDDSEISDSEIDEYEEKIYASLMSGDLKVKKNGDSYSCPFCSSKKKNNYNKNSLLQHASGVGAAPNRQAKEKATHRALAKHLKHDVAKSLEPQPQIMPEPQPLQNRDEKFVWPWMGVLVNVPTEWKDGRQVGESGNRLKEQLSRFCPLKVIPLWNFRGHTGNAIVEFGKDWNGFRNARSFESHFGAGGYGKKDWMERKNQGPELYGWVARAEDYNSPGLIGDHLRKNGDLKSVNDLANEGARKTNKLVANLANQIEVKNRYLKELECKYSETTASLEKMMGQREKLLQSYNEEIRKMRQLARTHSQKIIDDNQKLRSELETKMNELDVRSKQLDELEAKSDCDRRNLEQEKQKNAIKSNHLKLATLEQQKADDNVLKLVEEQKREKQAVLNKILKLEQQLDAKQKLELEIQQLKGKLKVMEHMPGDEDSESKNKINELSEELQEKIDELDAMESLNQTLVIKESKSNIELQEARKELENGLLYLSGGQAHIGIKRMGELDMKAFSKACRKKCSEEDAEITAAFLCSKWEAEIQNPDWHPFRAVIVDGKEMV</sequence>
<dbReference type="Gramene" id="TVU02572">
    <property type="protein sequence ID" value="TVU02572"/>
    <property type="gene ID" value="EJB05_51982"/>
</dbReference>
<protein>
    <recommendedName>
        <fullName evidence="10">XS domain-containing protein</fullName>
    </recommendedName>
</protein>